<dbReference type="Proteomes" id="UP000663874">
    <property type="component" value="Unassembled WGS sequence"/>
</dbReference>
<accession>A0A820LTP8</accession>
<evidence type="ECO:0000313" key="2">
    <source>
        <dbReference type="Proteomes" id="UP000663874"/>
    </source>
</evidence>
<dbReference type="InterPro" id="IPR036116">
    <property type="entry name" value="FN3_sf"/>
</dbReference>
<proteinExistence type="predicted"/>
<dbReference type="EMBL" id="CAJOBE010052954">
    <property type="protein sequence ID" value="CAF4363083.1"/>
    <property type="molecule type" value="Genomic_DNA"/>
</dbReference>
<dbReference type="SUPFAM" id="SSF49265">
    <property type="entry name" value="Fibronectin type III"/>
    <property type="match status" value="1"/>
</dbReference>
<comment type="caution">
    <text evidence="1">The sequence shown here is derived from an EMBL/GenBank/DDBJ whole genome shotgun (WGS) entry which is preliminary data.</text>
</comment>
<protein>
    <recommendedName>
        <fullName evidence="3">Fibronectin type-III domain-containing protein</fullName>
    </recommendedName>
</protein>
<evidence type="ECO:0008006" key="3">
    <source>
        <dbReference type="Google" id="ProtNLM"/>
    </source>
</evidence>
<feature type="non-terminal residue" evidence="1">
    <location>
        <position position="1"/>
    </location>
</feature>
<name>A0A820LTP8_9BILA</name>
<gene>
    <name evidence="1" type="ORF">FNK824_LOCUS42734</name>
</gene>
<dbReference type="AlphaFoldDB" id="A0A820LTP8"/>
<dbReference type="Gene3D" id="2.60.40.10">
    <property type="entry name" value="Immunoglobulins"/>
    <property type="match status" value="1"/>
</dbReference>
<dbReference type="CDD" id="cd00063">
    <property type="entry name" value="FN3"/>
    <property type="match status" value="1"/>
</dbReference>
<organism evidence="1 2">
    <name type="scientific">Rotaria sordida</name>
    <dbReference type="NCBI Taxonomy" id="392033"/>
    <lineage>
        <taxon>Eukaryota</taxon>
        <taxon>Metazoa</taxon>
        <taxon>Spiralia</taxon>
        <taxon>Gnathifera</taxon>
        <taxon>Rotifera</taxon>
        <taxon>Eurotatoria</taxon>
        <taxon>Bdelloidea</taxon>
        <taxon>Philodinida</taxon>
        <taxon>Philodinidae</taxon>
        <taxon>Rotaria</taxon>
    </lineage>
</organism>
<reference evidence="1" key="1">
    <citation type="submission" date="2021-02" db="EMBL/GenBank/DDBJ databases">
        <authorList>
            <person name="Nowell W R."/>
        </authorList>
    </citation>
    <scope>NUCLEOTIDE SEQUENCE</scope>
</reference>
<sequence length="63" mass="7430">RRTASWNGICLMSIEERKTIVNKLIHGAKYRFRVYAENKYWRSEPCETVETILIQSPSVVKDN</sequence>
<evidence type="ECO:0000313" key="1">
    <source>
        <dbReference type="EMBL" id="CAF4363083.1"/>
    </source>
</evidence>
<dbReference type="InterPro" id="IPR003961">
    <property type="entry name" value="FN3_dom"/>
</dbReference>
<dbReference type="InterPro" id="IPR013783">
    <property type="entry name" value="Ig-like_fold"/>
</dbReference>